<keyword evidence="3" id="KW-1185">Reference proteome</keyword>
<protein>
    <submittedName>
        <fullName evidence="2">Uncharacterized protein</fullName>
    </submittedName>
</protein>
<dbReference type="Proteomes" id="UP000054270">
    <property type="component" value="Unassembled WGS sequence"/>
</dbReference>
<evidence type="ECO:0000313" key="2">
    <source>
        <dbReference type="EMBL" id="KJA24245.1"/>
    </source>
</evidence>
<dbReference type="EMBL" id="KN817538">
    <property type="protein sequence ID" value="KJA24245.1"/>
    <property type="molecule type" value="Genomic_DNA"/>
</dbReference>
<name>A0A0D2PXX2_HYPSF</name>
<organism evidence="2 3">
    <name type="scientific">Hypholoma sublateritium (strain FD-334 SS-4)</name>
    <dbReference type="NCBI Taxonomy" id="945553"/>
    <lineage>
        <taxon>Eukaryota</taxon>
        <taxon>Fungi</taxon>
        <taxon>Dikarya</taxon>
        <taxon>Basidiomycota</taxon>
        <taxon>Agaricomycotina</taxon>
        <taxon>Agaricomycetes</taxon>
        <taxon>Agaricomycetidae</taxon>
        <taxon>Agaricales</taxon>
        <taxon>Agaricineae</taxon>
        <taxon>Strophariaceae</taxon>
        <taxon>Hypholoma</taxon>
    </lineage>
</organism>
<sequence length="241" mass="27055">MYHRLPPRLCSSCALSSAKRRGGCACIMPSHLPRGPLSVIRSEFHGCDLFHGGGTRRSDKDFRLSMEDKDKAFEVHTDLSSSVKLQISKVPRHSLFRTLMPRRAFGSPAERRTRQSRLCGTRFAELTQVFHPTPLFVPRINSFKPCRTLPRLFLFVFLSPAAPTRRRAPPLRPIHLQRRVKEESPPERSAARPSPSSACRPTATGAVRPRPARAEPPDYQEGSCKLRIPHRCAARSICSAA</sequence>
<proteinExistence type="predicted"/>
<accession>A0A0D2PXX2</accession>
<dbReference type="AlphaFoldDB" id="A0A0D2PXX2"/>
<evidence type="ECO:0000313" key="3">
    <source>
        <dbReference type="Proteomes" id="UP000054270"/>
    </source>
</evidence>
<evidence type="ECO:0000256" key="1">
    <source>
        <dbReference type="SAM" id="MobiDB-lite"/>
    </source>
</evidence>
<reference evidence="3" key="1">
    <citation type="submission" date="2014-04" db="EMBL/GenBank/DDBJ databases">
        <title>Evolutionary Origins and Diversification of the Mycorrhizal Mutualists.</title>
        <authorList>
            <consortium name="DOE Joint Genome Institute"/>
            <consortium name="Mycorrhizal Genomics Consortium"/>
            <person name="Kohler A."/>
            <person name="Kuo A."/>
            <person name="Nagy L.G."/>
            <person name="Floudas D."/>
            <person name="Copeland A."/>
            <person name="Barry K.W."/>
            <person name="Cichocki N."/>
            <person name="Veneault-Fourrey C."/>
            <person name="LaButti K."/>
            <person name="Lindquist E.A."/>
            <person name="Lipzen A."/>
            <person name="Lundell T."/>
            <person name="Morin E."/>
            <person name="Murat C."/>
            <person name="Riley R."/>
            <person name="Ohm R."/>
            <person name="Sun H."/>
            <person name="Tunlid A."/>
            <person name="Henrissat B."/>
            <person name="Grigoriev I.V."/>
            <person name="Hibbett D.S."/>
            <person name="Martin F."/>
        </authorList>
    </citation>
    <scope>NUCLEOTIDE SEQUENCE [LARGE SCALE GENOMIC DNA]</scope>
    <source>
        <strain evidence="3">FD-334 SS-4</strain>
    </source>
</reference>
<gene>
    <name evidence="2" type="ORF">HYPSUDRAFT_538606</name>
</gene>
<feature type="region of interest" description="Disordered" evidence="1">
    <location>
        <begin position="167"/>
        <end position="223"/>
    </location>
</feature>
<feature type="compositionally biased region" description="Low complexity" evidence="1">
    <location>
        <begin position="191"/>
        <end position="209"/>
    </location>
</feature>
<feature type="compositionally biased region" description="Basic and acidic residues" evidence="1">
    <location>
        <begin position="179"/>
        <end position="190"/>
    </location>
</feature>